<accession>A0ABU5ICR8</accession>
<dbReference type="Pfam" id="PF00156">
    <property type="entry name" value="Pribosyltran"/>
    <property type="match status" value="1"/>
</dbReference>
<comment type="caution">
    <text evidence="4">The sequence shown here is derived from an EMBL/GenBank/DDBJ whole genome shotgun (WGS) entry which is preliminary data.</text>
</comment>
<gene>
    <name evidence="4" type="ORF">SM757_10000</name>
</gene>
<dbReference type="CDD" id="cd06223">
    <property type="entry name" value="PRTases_typeI"/>
    <property type="match status" value="1"/>
</dbReference>
<reference evidence="4 5" key="1">
    <citation type="submission" date="2023-11" db="EMBL/GenBank/DDBJ databases">
        <title>Draft genome of Azohydromonas lata strain H1 (DSM1123), a polyhydroxyalkanoate producer.</title>
        <authorList>
            <person name="Traversa D."/>
            <person name="D'Addabbo P."/>
            <person name="Pazzani C."/>
            <person name="Manzari C."/>
            <person name="Chiara M."/>
            <person name="Scrascia M."/>
        </authorList>
    </citation>
    <scope>NUCLEOTIDE SEQUENCE [LARGE SCALE GENOMIC DNA]</scope>
    <source>
        <strain evidence="4 5">H1</strain>
    </source>
</reference>
<evidence type="ECO:0000256" key="1">
    <source>
        <dbReference type="ARBA" id="ARBA00022679"/>
    </source>
</evidence>
<dbReference type="RefSeq" id="WP_322465337.1">
    <property type="nucleotide sequence ID" value="NZ_JAXOJX010000012.1"/>
</dbReference>
<keyword evidence="1" id="KW-0808">Transferase</keyword>
<proteinExistence type="predicted"/>
<dbReference type="PANTHER" id="PTHR43864">
    <property type="entry name" value="HYPOXANTHINE/GUANINE PHOSPHORIBOSYLTRANSFERASE"/>
    <property type="match status" value="1"/>
</dbReference>
<sequence length="201" mass="21190">MADDSRLLRSAENSLLRDAFDGCPLVPIGDKKFILNALTEQVPATRPEVLSSAAQAVIDIGEFDVSTKIVGEEEKGAILVAAVSLKSGLPFGMARWYPNGLEGQVTVAFDCEYHSGNLFLNGVDPGDKVIIVDDMLSTGGTLVGLIKAVEAAGATIMDVVCLAEKIEYGGAEYVESKTGHKVKSVVKLALAGERSAVVSMF</sequence>
<dbReference type="GO" id="GO:0016757">
    <property type="term" value="F:glycosyltransferase activity"/>
    <property type="evidence" value="ECO:0007669"/>
    <property type="project" value="UniProtKB-KW"/>
</dbReference>
<dbReference type="InterPro" id="IPR000836">
    <property type="entry name" value="PRTase_dom"/>
</dbReference>
<keyword evidence="5" id="KW-1185">Reference proteome</keyword>
<keyword evidence="2" id="KW-0660">Purine salvage</keyword>
<dbReference type="PANTHER" id="PTHR43864:SF1">
    <property type="entry name" value="XANTHINE PHOSPHORIBOSYLTRANSFERASE"/>
    <property type="match status" value="1"/>
</dbReference>
<dbReference type="SUPFAM" id="SSF53271">
    <property type="entry name" value="PRTase-like"/>
    <property type="match status" value="1"/>
</dbReference>
<name>A0ABU5ICR8_9BURK</name>
<evidence type="ECO:0000313" key="4">
    <source>
        <dbReference type="EMBL" id="MDZ5456902.1"/>
    </source>
</evidence>
<organism evidence="4 5">
    <name type="scientific">Azohydromonas lata</name>
    <dbReference type="NCBI Taxonomy" id="45677"/>
    <lineage>
        <taxon>Bacteria</taxon>
        <taxon>Pseudomonadati</taxon>
        <taxon>Pseudomonadota</taxon>
        <taxon>Betaproteobacteria</taxon>
        <taxon>Burkholderiales</taxon>
        <taxon>Sphaerotilaceae</taxon>
        <taxon>Azohydromonas</taxon>
    </lineage>
</organism>
<dbReference type="Gene3D" id="3.40.50.2020">
    <property type="match status" value="1"/>
</dbReference>
<evidence type="ECO:0000313" key="5">
    <source>
        <dbReference type="Proteomes" id="UP001293718"/>
    </source>
</evidence>
<evidence type="ECO:0000256" key="2">
    <source>
        <dbReference type="ARBA" id="ARBA00022726"/>
    </source>
</evidence>
<dbReference type="InterPro" id="IPR050118">
    <property type="entry name" value="Pur/Pyrimidine_PRTase"/>
</dbReference>
<dbReference type="InterPro" id="IPR029057">
    <property type="entry name" value="PRTase-like"/>
</dbReference>
<dbReference type="EMBL" id="JAXOJX010000012">
    <property type="protein sequence ID" value="MDZ5456902.1"/>
    <property type="molecule type" value="Genomic_DNA"/>
</dbReference>
<feature type="domain" description="Phosphoribosyltransferase" evidence="3">
    <location>
        <begin position="125"/>
        <end position="174"/>
    </location>
</feature>
<dbReference type="Proteomes" id="UP001293718">
    <property type="component" value="Unassembled WGS sequence"/>
</dbReference>
<evidence type="ECO:0000259" key="3">
    <source>
        <dbReference type="Pfam" id="PF00156"/>
    </source>
</evidence>
<keyword evidence="4" id="KW-0328">Glycosyltransferase</keyword>
<protein>
    <submittedName>
        <fullName evidence="4">Phosphoribosyltransferase family protein</fullName>
    </submittedName>
</protein>